<dbReference type="InterPro" id="IPR050259">
    <property type="entry name" value="SDR"/>
</dbReference>
<gene>
    <name evidence="4" type="ORF">ASN18_2063</name>
</gene>
<dbReference type="PROSITE" id="PS00061">
    <property type="entry name" value="ADH_SHORT"/>
    <property type="match status" value="1"/>
</dbReference>
<dbReference type="EMBL" id="LNQR01000070">
    <property type="protein sequence ID" value="KWT84135.1"/>
    <property type="molecule type" value="Genomic_DNA"/>
</dbReference>
<dbReference type="RefSeq" id="WP_085052666.1">
    <property type="nucleotide sequence ID" value="NZ_LNQR01000070.1"/>
</dbReference>
<dbReference type="Pfam" id="PF00106">
    <property type="entry name" value="adh_short"/>
    <property type="match status" value="1"/>
</dbReference>
<dbReference type="PANTHER" id="PTHR42879:SF2">
    <property type="entry name" value="3-OXOACYL-[ACYL-CARRIER-PROTEIN] REDUCTASE FABG"/>
    <property type="match status" value="1"/>
</dbReference>
<dbReference type="InterPro" id="IPR020904">
    <property type="entry name" value="Sc_DH/Rdtase_CS"/>
</dbReference>
<keyword evidence="4" id="KW-0560">Oxidoreductase</keyword>
<evidence type="ECO:0000259" key="3">
    <source>
        <dbReference type="SMART" id="SM00822"/>
    </source>
</evidence>
<dbReference type="Proteomes" id="UP000060487">
    <property type="component" value="Unassembled WGS sequence"/>
</dbReference>
<dbReference type="EC" id="1.1.1.100" evidence="4"/>
<keyword evidence="5" id="KW-1185">Reference proteome</keyword>
<name>A0ABR5SGF9_9BACT</name>
<accession>A0ABR5SGF9</accession>
<dbReference type="GO" id="GO:0004316">
    <property type="term" value="F:3-oxoacyl-[acyl-carrier-protein] reductase (NADPH) activity"/>
    <property type="evidence" value="ECO:0007669"/>
    <property type="project" value="UniProtKB-EC"/>
</dbReference>
<evidence type="ECO:0000256" key="2">
    <source>
        <dbReference type="RuleBase" id="RU000363"/>
    </source>
</evidence>
<evidence type="ECO:0000313" key="5">
    <source>
        <dbReference type="Proteomes" id="UP000060487"/>
    </source>
</evidence>
<comment type="similarity">
    <text evidence="1 2">Belongs to the short-chain dehydrogenases/reductases (SDR) family.</text>
</comment>
<reference evidence="4 5" key="1">
    <citation type="submission" date="2015-11" db="EMBL/GenBank/DDBJ databases">
        <authorList>
            <person name="Lin W."/>
        </authorList>
    </citation>
    <scope>NUCLEOTIDE SEQUENCE [LARGE SCALE GENOMIC DNA]</scope>
    <source>
        <strain evidence="4 5">HCH-1</strain>
    </source>
</reference>
<feature type="domain" description="Ketoreductase" evidence="3">
    <location>
        <begin position="2"/>
        <end position="178"/>
    </location>
</feature>
<dbReference type="InterPro" id="IPR057326">
    <property type="entry name" value="KR_dom"/>
</dbReference>
<dbReference type="PRINTS" id="PR00081">
    <property type="entry name" value="GDHRDH"/>
</dbReference>
<dbReference type="PANTHER" id="PTHR42879">
    <property type="entry name" value="3-OXOACYL-(ACYL-CARRIER-PROTEIN) REDUCTASE"/>
    <property type="match status" value="1"/>
</dbReference>
<dbReference type="PRINTS" id="PR00080">
    <property type="entry name" value="SDRFAMILY"/>
</dbReference>
<organism evidence="4 5">
    <name type="scientific">Candidatus Magnetominusculus xianensis</name>
    <dbReference type="NCBI Taxonomy" id="1748249"/>
    <lineage>
        <taxon>Bacteria</taxon>
        <taxon>Pseudomonadati</taxon>
        <taxon>Nitrospirota</taxon>
        <taxon>Nitrospiria</taxon>
        <taxon>Nitrospirales</taxon>
        <taxon>Nitrospiraceae</taxon>
        <taxon>Candidatus Magnetominusculus</taxon>
    </lineage>
</organism>
<dbReference type="SMART" id="SM00822">
    <property type="entry name" value="PKS_KR"/>
    <property type="match status" value="1"/>
</dbReference>
<sequence length="234" mass="25114">MSVSLVTGASGGIGRAICQKLLQHNSDVIAHYYSADEKFIEYFISAPVFAVKADLRNKDDIENLSKLIETRFGHIDHVINAAGVTADELLIKCPESSWDEVIDVNLSACFRVIRAMLPLFVVAGGGHIVNISSRSALRGTAGQCAYSASKAALLGLTVSLAQELAPQNIRVNAVMPGYVETPMGLSNPKALARAKSSSVLNTLSDADEAAELIWFILNTKTVTGQFFTLDSRLT</sequence>
<evidence type="ECO:0000256" key="1">
    <source>
        <dbReference type="ARBA" id="ARBA00006484"/>
    </source>
</evidence>
<proteinExistence type="inferred from homology"/>
<dbReference type="InterPro" id="IPR002347">
    <property type="entry name" value="SDR_fam"/>
</dbReference>
<protein>
    <submittedName>
        <fullName evidence="4">3-oxoacyl-[acyl-carrier-protein] reductase</fullName>
        <ecNumber evidence="4">1.1.1.100</ecNumber>
    </submittedName>
</protein>
<comment type="caution">
    <text evidence="4">The sequence shown here is derived from an EMBL/GenBank/DDBJ whole genome shotgun (WGS) entry which is preliminary data.</text>
</comment>
<dbReference type="CDD" id="cd05233">
    <property type="entry name" value="SDR_c"/>
    <property type="match status" value="1"/>
</dbReference>
<evidence type="ECO:0000313" key="4">
    <source>
        <dbReference type="EMBL" id="KWT84135.1"/>
    </source>
</evidence>
<dbReference type="InterPro" id="IPR036291">
    <property type="entry name" value="NAD(P)-bd_dom_sf"/>
</dbReference>
<dbReference type="SUPFAM" id="SSF51735">
    <property type="entry name" value="NAD(P)-binding Rossmann-fold domains"/>
    <property type="match status" value="1"/>
</dbReference>
<dbReference type="Gene3D" id="3.40.50.720">
    <property type="entry name" value="NAD(P)-binding Rossmann-like Domain"/>
    <property type="match status" value="1"/>
</dbReference>